<dbReference type="AlphaFoldDB" id="A0A9P4MFI9"/>
<gene>
    <name evidence="3" type="ORF">K461DRAFT_228714</name>
</gene>
<sequence length="238" mass="25839">MSRPDAPSTDSQLSASAFDHLLIELVPLSYRIVSQLSARDSALASQTSNLSLFSPRRHASRRTAPSTTSDAKPGPSSTIATTTAPAATEADEDEDDTAREAVFHRLDGQGYRVGQALAERFSPLTPRPSTPLDAIKFICKDLWTYLYKKQIDNLKTNHRGTFVLTDARFAPIARVSVDTRAGPKALETALRQAQPFLWWHCGVVRGALAALGVEVAVNAETQELPVAVFQVRVVGSKP</sequence>
<dbReference type="EMBL" id="ML996088">
    <property type="protein sequence ID" value="KAF2151137.1"/>
    <property type="molecule type" value="Genomic_DNA"/>
</dbReference>
<reference evidence="3" key="1">
    <citation type="journal article" date="2020" name="Stud. Mycol.">
        <title>101 Dothideomycetes genomes: a test case for predicting lifestyles and emergence of pathogens.</title>
        <authorList>
            <person name="Haridas S."/>
            <person name="Albert R."/>
            <person name="Binder M."/>
            <person name="Bloem J."/>
            <person name="Labutti K."/>
            <person name="Salamov A."/>
            <person name="Andreopoulos B."/>
            <person name="Baker S."/>
            <person name="Barry K."/>
            <person name="Bills G."/>
            <person name="Bluhm B."/>
            <person name="Cannon C."/>
            <person name="Castanera R."/>
            <person name="Culley D."/>
            <person name="Daum C."/>
            <person name="Ezra D."/>
            <person name="Gonzalez J."/>
            <person name="Henrissat B."/>
            <person name="Kuo A."/>
            <person name="Liang C."/>
            <person name="Lipzen A."/>
            <person name="Lutzoni F."/>
            <person name="Magnuson J."/>
            <person name="Mondo S."/>
            <person name="Nolan M."/>
            <person name="Ohm R."/>
            <person name="Pangilinan J."/>
            <person name="Park H.-J."/>
            <person name="Ramirez L."/>
            <person name="Alfaro M."/>
            <person name="Sun H."/>
            <person name="Tritt A."/>
            <person name="Yoshinaga Y."/>
            <person name="Zwiers L.-H."/>
            <person name="Turgeon B."/>
            <person name="Goodwin S."/>
            <person name="Spatafora J."/>
            <person name="Crous P."/>
            <person name="Grigoriev I."/>
        </authorList>
    </citation>
    <scope>NUCLEOTIDE SEQUENCE</scope>
    <source>
        <strain evidence="3">CBS 260.36</strain>
    </source>
</reference>
<protein>
    <submittedName>
        <fullName evidence="3">Trafficking protein particle complex subunit 6A</fullName>
    </submittedName>
</protein>
<evidence type="ECO:0000313" key="4">
    <source>
        <dbReference type="Proteomes" id="UP000799439"/>
    </source>
</evidence>
<dbReference type="Proteomes" id="UP000799439">
    <property type="component" value="Unassembled WGS sequence"/>
</dbReference>
<dbReference type="InterPro" id="IPR024096">
    <property type="entry name" value="NO_sig/Golgi_transp_ligand-bd"/>
</dbReference>
<dbReference type="SUPFAM" id="SSF111126">
    <property type="entry name" value="Ligand-binding domain in the NO signalling and Golgi transport"/>
    <property type="match status" value="1"/>
</dbReference>
<organism evidence="3 4">
    <name type="scientific">Myriangium duriaei CBS 260.36</name>
    <dbReference type="NCBI Taxonomy" id="1168546"/>
    <lineage>
        <taxon>Eukaryota</taxon>
        <taxon>Fungi</taxon>
        <taxon>Dikarya</taxon>
        <taxon>Ascomycota</taxon>
        <taxon>Pezizomycotina</taxon>
        <taxon>Dothideomycetes</taxon>
        <taxon>Dothideomycetidae</taxon>
        <taxon>Myriangiales</taxon>
        <taxon>Myriangiaceae</taxon>
        <taxon>Myriangium</taxon>
    </lineage>
</organism>
<comment type="similarity">
    <text evidence="1">Belongs to the TRAPP small subunits family. BET3 subfamily.</text>
</comment>
<dbReference type="GO" id="GO:0005801">
    <property type="term" value="C:cis-Golgi network"/>
    <property type="evidence" value="ECO:0007669"/>
    <property type="project" value="TreeGrafter"/>
</dbReference>
<dbReference type="PANTHER" id="PTHR12817">
    <property type="entry name" value="TRAFFICKING PROTEIN PARTICLE COMPLEX SUBUNIT 6B"/>
    <property type="match status" value="1"/>
</dbReference>
<dbReference type="InterPro" id="IPR037992">
    <property type="entry name" value="TRAPPC6/Trs33"/>
</dbReference>
<evidence type="ECO:0000256" key="1">
    <source>
        <dbReference type="ARBA" id="ARBA00006218"/>
    </source>
</evidence>
<proteinExistence type="inferred from homology"/>
<dbReference type="GO" id="GO:0006888">
    <property type="term" value="P:endoplasmic reticulum to Golgi vesicle-mediated transport"/>
    <property type="evidence" value="ECO:0007669"/>
    <property type="project" value="TreeGrafter"/>
</dbReference>
<dbReference type="GO" id="GO:0005802">
    <property type="term" value="C:trans-Golgi network"/>
    <property type="evidence" value="ECO:0007669"/>
    <property type="project" value="TreeGrafter"/>
</dbReference>
<name>A0A9P4MFI9_9PEZI</name>
<accession>A0A9P4MFI9</accession>
<dbReference type="OrthoDB" id="941624at2759"/>
<dbReference type="Gene3D" id="3.30.1380.20">
    <property type="entry name" value="Trafficking protein particle complex subunit 3"/>
    <property type="match status" value="1"/>
</dbReference>
<evidence type="ECO:0000256" key="2">
    <source>
        <dbReference type="SAM" id="MobiDB-lite"/>
    </source>
</evidence>
<dbReference type="PANTHER" id="PTHR12817:SF0">
    <property type="entry name" value="GEO08327P1"/>
    <property type="match status" value="1"/>
</dbReference>
<evidence type="ECO:0000313" key="3">
    <source>
        <dbReference type="EMBL" id="KAF2151137.1"/>
    </source>
</evidence>
<comment type="caution">
    <text evidence="3">The sequence shown here is derived from an EMBL/GenBank/DDBJ whole genome shotgun (WGS) entry which is preliminary data.</text>
</comment>
<dbReference type="GO" id="GO:0030008">
    <property type="term" value="C:TRAPP complex"/>
    <property type="evidence" value="ECO:0007669"/>
    <property type="project" value="TreeGrafter"/>
</dbReference>
<feature type="region of interest" description="Disordered" evidence="2">
    <location>
        <begin position="53"/>
        <end position="96"/>
    </location>
</feature>
<dbReference type="InterPro" id="IPR007194">
    <property type="entry name" value="TRAPP_component"/>
</dbReference>
<dbReference type="Pfam" id="PF04051">
    <property type="entry name" value="TRAPP"/>
    <property type="match status" value="1"/>
</dbReference>
<feature type="compositionally biased region" description="Polar residues" evidence="2">
    <location>
        <begin position="63"/>
        <end position="79"/>
    </location>
</feature>
<keyword evidence="4" id="KW-1185">Reference proteome</keyword>
<dbReference type="CDD" id="cd14944">
    <property type="entry name" value="TRAPPC6A_Trs33"/>
    <property type="match status" value="1"/>
</dbReference>